<evidence type="ECO:0000256" key="5">
    <source>
        <dbReference type="ARBA" id="ARBA00023136"/>
    </source>
</evidence>
<feature type="transmembrane region" description="Helical" evidence="6">
    <location>
        <begin position="20"/>
        <end position="39"/>
    </location>
</feature>
<protein>
    <submittedName>
        <fullName evidence="7">Sugar ABC transporter permease</fullName>
    </submittedName>
</protein>
<comment type="caution">
    <text evidence="7">The sequence shown here is derived from an EMBL/GenBank/DDBJ whole genome shotgun (WGS) entry which is preliminary data.</text>
</comment>
<organism evidence="7 8">
    <name type="scientific">Clostridium intestinale URNW</name>
    <dbReference type="NCBI Taxonomy" id="1294142"/>
    <lineage>
        <taxon>Bacteria</taxon>
        <taxon>Bacillati</taxon>
        <taxon>Bacillota</taxon>
        <taxon>Clostridia</taxon>
        <taxon>Eubacteriales</taxon>
        <taxon>Clostridiaceae</taxon>
        <taxon>Clostridium</taxon>
    </lineage>
</organism>
<evidence type="ECO:0000313" key="7">
    <source>
        <dbReference type="EMBL" id="ERK28423.1"/>
    </source>
</evidence>
<feature type="transmembrane region" description="Helical" evidence="6">
    <location>
        <begin position="72"/>
        <end position="90"/>
    </location>
</feature>
<evidence type="ECO:0000256" key="3">
    <source>
        <dbReference type="ARBA" id="ARBA00022692"/>
    </source>
</evidence>
<evidence type="ECO:0000256" key="4">
    <source>
        <dbReference type="ARBA" id="ARBA00022989"/>
    </source>
</evidence>
<feature type="transmembrane region" description="Helical" evidence="6">
    <location>
        <begin position="204"/>
        <end position="223"/>
    </location>
</feature>
<feature type="transmembrane region" description="Helical" evidence="6">
    <location>
        <begin position="284"/>
        <end position="311"/>
    </location>
</feature>
<comment type="subcellular location">
    <subcellularLocation>
        <location evidence="1">Cell membrane</location>
        <topology evidence="1">Multi-pass membrane protein</topology>
    </subcellularLocation>
</comment>
<keyword evidence="3 6" id="KW-0812">Transmembrane</keyword>
<dbReference type="AlphaFoldDB" id="U2NH25"/>
<dbReference type="Pfam" id="PF02653">
    <property type="entry name" value="BPD_transp_2"/>
    <property type="match status" value="1"/>
</dbReference>
<feature type="transmembrane region" description="Helical" evidence="6">
    <location>
        <begin position="97"/>
        <end position="116"/>
    </location>
</feature>
<dbReference type="PANTHER" id="PTHR47089">
    <property type="entry name" value="ABC TRANSPORTER, PERMEASE PROTEIN"/>
    <property type="match status" value="1"/>
</dbReference>
<keyword evidence="4 6" id="KW-1133">Transmembrane helix</keyword>
<feature type="transmembrane region" description="Helical" evidence="6">
    <location>
        <begin position="331"/>
        <end position="349"/>
    </location>
</feature>
<dbReference type="InterPro" id="IPR001851">
    <property type="entry name" value="ABC_transp_permease"/>
</dbReference>
<keyword evidence="2" id="KW-1003">Cell membrane</keyword>
<keyword evidence="5 6" id="KW-0472">Membrane</keyword>
<dbReference type="EMBL" id="APJA01000035">
    <property type="protein sequence ID" value="ERK28423.1"/>
    <property type="molecule type" value="Genomic_DNA"/>
</dbReference>
<sequence>MSNKSDNQNKIFQFIKPVLFPLFAIVVSMFVATLFVMWAKGYSILNYFQAFTDLFGTVWKGSFGSQMNTLNTIFYLTPLVFTGVANAVAFKTGLFNIGVEGQFLVGMLAAALVGVIPGLPAIIHVPLVILAGILGGAIWGSIPGYLKAKIGTNEVINSIMMNYIGLYLVNFVILRTPFGVPGKNSSPLIQDSAKIARFVDKYQANFGIIIGILVAIFITWFLWKTTTGYELRAVGLNPSGAEYGGISISKNMVLAMVISGAIAGLGGATHLAGGKYYMDDFSVLPGYGFTGMAVALLAKSNPIGCIFAAILFGALDASSKTLQLNGIPKEIVYLIQAIVIIFVATDYIVKYYAEKKKKKEAMTNG</sequence>
<dbReference type="CDD" id="cd06580">
    <property type="entry name" value="TM_PBP1_transp_TpRbsC_like"/>
    <property type="match status" value="1"/>
</dbReference>
<evidence type="ECO:0000256" key="1">
    <source>
        <dbReference type="ARBA" id="ARBA00004651"/>
    </source>
</evidence>
<accession>U2NH25</accession>
<dbReference type="GO" id="GO:0005886">
    <property type="term" value="C:plasma membrane"/>
    <property type="evidence" value="ECO:0007669"/>
    <property type="project" value="UniProtKB-SubCell"/>
</dbReference>
<evidence type="ECO:0000256" key="6">
    <source>
        <dbReference type="SAM" id="Phobius"/>
    </source>
</evidence>
<reference evidence="7 8" key="1">
    <citation type="journal article" date="2013" name="Genome Announc.">
        <title>Draft Genome Sequence of the Hydrogen- and Ethanol-Producing Bacterium Clostridium intestinale Strain URNW.</title>
        <authorList>
            <person name="Lal S."/>
            <person name="Ramachandran U."/>
            <person name="Zhang X."/>
            <person name="Sparling R."/>
            <person name="Levin D.B."/>
        </authorList>
    </citation>
    <scope>NUCLEOTIDE SEQUENCE [LARGE SCALE GENOMIC DNA]</scope>
    <source>
        <strain evidence="7 8">URNW</strain>
    </source>
</reference>
<gene>
    <name evidence="7" type="ORF">CINTURNW_4323</name>
</gene>
<keyword evidence="8" id="KW-1185">Reference proteome</keyword>
<feature type="transmembrane region" description="Helical" evidence="6">
    <location>
        <begin position="122"/>
        <end position="142"/>
    </location>
</feature>
<name>U2NH25_9CLOT</name>
<proteinExistence type="predicted"/>
<feature type="transmembrane region" description="Helical" evidence="6">
    <location>
        <begin position="252"/>
        <end position="272"/>
    </location>
</feature>
<evidence type="ECO:0000313" key="8">
    <source>
        <dbReference type="Proteomes" id="UP000016721"/>
    </source>
</evidence>
<dbReference type="GO" id="GO:0022857">
    <property type="term" value="F:transmembrane transporter activity"/>
    <property type="evidence" value="ECO:0007669"/>
    <property type="project" value="InterPro"/>
</dbReference>
<evidence type="ECO:0000256" key="2">
    <source>
        <dbReference type="ARBA" id="ARBA00022475"/>
    </source>
</evidence>
<dbReference type="RefSeq" id="WP_021804170.1">
    <property type="nucleotide sequence ID" value="NZ_KI273145.1"/>
</dbReference>
<dbReference type="STRING" id="1294142.CINTURNW_4323"/>
<dbReference type="HOGENOM" id="CLU_040769_0_2_9"/>
<dbReference type="eggNOG" id="COG4603">
    <property type="taxonomic scope" value="Bacteria"/>
</dbReference>
<dbReference type="Proteomes" id="UP000016721">
    <property type="component" value="Unassembled WGS sequence"/>
</dbReference>
<dbReference type="PATRIC" id="fig|1294142.3.peg.4462"/>
<dbReference type="PANTHER" id="PTHR47089:SF1">
    <property type="entry name" value="GUANOSINE ABC TRANSPORTER PERMEASE PROTEIN NUPP"/>
    <property type="match status" value="1"/>
</dbReference>